<feature type="chain" id="PRO_5038523729" evidence="4">
    <location>
        <begin position="21"/>
        <end position="404"/>
    </location>
</feature>
<dbReference type="InterPro" id="IPR018976">
    <property type="entry name" value="Imelysin-like"/>
</dbReference>
<evidence type="ECO:0000256" key="1">
    <source>
        <dbReference type="ARBA" id="ARBA00004418"/>
    </source>
</evidence>
<dbReference type="EMBL" id="RZNC01000002">
    <property type="protein sequence ID" value="RWZ64702.1"/>
    <property type="molecule type" value="Genomic_DNA"/>
</dbReference>
<dbReference type="Gene3D" id="1.20.1420.20">
    <property type="entry name" value="M75 peptidase, HXXE motif"/>
    <property type="match status" value="1"/>
</dbReference>
<dbReference type="PANTHER" id="PTHR39192:SF1">
    <property type="entry name" value="IRON UPTAKE SYSTEM COMPONENT EFEO"/>
    <property type="match status" value="1"/>
</dbReference>
<keyword evidence="3 4" id="KW-0732">Signal</keyword>
<dbReference type="InterPro" id="IPR050894">
    <property type="entry name" value="EfeM/EfeO_iron_uptake"/>
</dbReference>
<organism evidence="7 8">
    <name type="scientific">Labedella populi</name>
    <dbReference type="NCBI Taxonomy" id="2498850"/>
    <lineage>
        <taxon>Bacteria</taxon>
        <taxon>Bacillati</taxon>
        <taxon>Actinomycetota</taxon>
        <taxon>Actinomycetes</taxon>
        <taxon>Micrococcales</taxon>
        <taxon>Microbacteriaceae</taxon>
        <taxon>Labedella</taxon>
    </lineage>
</organism>
<evidence type="ECO:0000313" key="8">
    <source>
        <dbReference type="Proteomes" id="UP000288603"/>
    </source>
</evidence>
<sequence length="404" mass="42206">MPRRLLTVIGGAGLMAVALTGCVPNTPTGDAAALTVRITDDACVVSADSAAAGAVTFSLTNDGTDVNEFEILAEDKLRIVGEKENVVPGQTIDYVAELPAGTYFTACKFQQVGAPIGLAAFTVSGESAAISADEQELAAAAVTNYVAYIRSQVGELIPAVQAFADAYRAGDDDTARSLFASTRVFYERVEPTAEAFGDLDPKIDFREVDAVADGLDWTGFHRIEKDLWPPAPGALNSDGSDAALDWAPSSPAERAAFADGLVADVAELHELVTDDSFTVTLGDISNGAIALLDEVASGKITGEEDWWSGTDLMDFAANVQGAKVAFGNVEDIAIAQGEDGEALVDDITARFTSLETLLAEYGSIENGFVAYGEVDDADKKELSDAVNALAEPLSRLTSTVLGVS</sequence>
<dbReference type="OrthoDB" id="7348379at2"/>
<comment type="similarity">
    <text evidence="2">Belongs to the EfeM/EfeO family.</text>
</comment>
<dbReference type="PANTHER" id="PTHR39192">
    <property type="entry name" value="IRON UPTAKE SYSTEM COMPONENT EFEO"/>
    <property type="match status" value="1"/>
</dbReference>
<dbReference type="CDD" id="cd14656">
    <property type="entry name" value="Imelysin-like_EfeO"/>
    <property type="match status" value="1"/>
</dbReference>
<dbReference type="Proteomes" id="UP000288603">
    <property type="component" value="Unassembled WGS sequence"/>
</dbReference>
<proteinExistence type="inferred from homology"/>
<gene>
    <name evidence="7" type="ORF">ELQ92_08180</name>
</gene>
<name>A0A3S3ZWY9_9MICO</name>
<evidence type="ECO:0000256" key="3">
    <source>
        <dbReference type="ARBA" id="ARBA00022729"/>
    </source>
</evidence>
<accession>A0A3S3ZWY9</accession>
<feature type="signal peptide" evidence="4">
    <location>
        <begin position="1"/>
        <end position="20"/>
    </location>
</feature>
<comment type="caution">
    <text evidence="7">The sequence shown here is derived from an EMBL/GenBank/DDBJ whole genome shotgun (WGS) entry which is preliminary data.</text>
</comment>
<dbReference type="Pfam" id="PF09375">
    <property type="entry name" value="Peptidase_M75"/>
    <property type="match status" value="1"/>
</dbReference>
<evidence type="ECO:0000259" key="5">
    <source>
        <dbReference type="Pfam" id="PF09375"/>
    </source>
</evidence>
<feature type="domain" description="Imelysin-like" evidence="5">
    <location>
        <begin position="141"/>
        <end position="396"/>
    </location>
</feature>
<dbReference type="PROSITE" id="PS51257">
    <property type="entry name" value="PROKAR_LIPOPROTEIN"/>
    <property type="match status" value="1"/>
</dbReference>
<dbReference type="RefSeq" id="WP_128498480.1">
    <property type="nucleotide sequence ID" value="NZ_RZNC01000002.1"/>
</dbReference>
<dbReference type="InterPro" id="IPR053377">
    <property type="entry name" value="Iron_uptake_EfeM/EfeO"/>
</dbReference>
<protein>
    <submittedName>
        <fullName evidence="7">Peptidase M75 family protein</fullName>
    </submittedName>
</protein>
<dbReference type="InterPro" id="IPR038352">
    <property type="entry name" value="Imelysin_sf"/>
</dbReference>
<dbReference type="InterPro" id="IPR028096">
    <property type="entry name" value="EfeO_Cupredoxin"/>
</dbReference>
<comment type="subcellular location">
    <subcellularLocation>
        <location evidence="1">Periplasm</location>
    </subcellularLocation>
</comment>
<evidence type="ECO:0000313" key="7">
    <source>
        <dbReference type="EMBL" id="RWZ64702.1"/>
    </source>
</evidence>
<dbReference type="NCBIfam" id="NF041757">
    <property type="entry name" value="EfeO"/>
    <property type="match status" value="1"/>
</dbReference>
<evidence type="ECO:0000256" key="2">
    <source>
        <dbReference type="ARBA" id="ARBA00005989"/>
    </source>
</evidence>
<dbReference type="InterPro" id="IPR034981">
    <property type="entry name" value="Imelysin-like_EfeO/Algp7"/>
</dbReference>
<evidence type="ECO:0000259" key="6">
    <source>
        <dbReference type="Pfam" id="PF13473"/>
    </source>
</evidence>
<dbReference type="GO" id="GO:0042597">
    <property type="term" value="C:periplasmic space"/>
    <property type="evidence" value="ECO:0007669"/>
    <property type="project" value="UniProtKB-SubCell"/>
</dbReference>
<dbReference type="Pfam" id="PF13473">
    <property type="entry name" value="Cupredoxin_1"/>
    <property type="match status" value="1"/>
</dbReference>
<reference evidence="7 8" key="1">
    <citation type="submission" date="2018-12" db="EMBL/GenBank/DDBJ databases">
        <authorList>
            <person name="Li F."/>
        </authorList>
    </citation>
    <scope>NUCLEOTIDE SEQUENCE [LARGE SCALE GENOMIC DNA]</scope>
    <source>
        <strain evidence="7 8">8H24J-4-2</strain>
    </source>
</reference>
<dbReference type="AlphaFoldDB" id="A0A3S3ZWY9"/>
<keyword evidence="8" id="KW-1185">Reference proteome</keyword>
<evidence type="ECO:0000256" key="4">
    <source>
        <dbReference type="SAM" id="SignalP"/>
    </source>
</evidence>
<feature type="domain" description="EfeO-type cupredoxin-like" evidence="6">
    <location>
        <begin position="15"/>
        <end position="111"/>
    </location>
</feature>